<evidence type="ECO:0000256" key="3">
    <source>
        <dbReference type="ARBA" id="ARBA00023136"/>
    </source>
</evidence>
<gene>
    <name evidence="4" type="ORF">LKD75_18145</name>
</gene>
<protein>
    <submittedName>
        <fullName evidence="4">SecY-interacting protein Syd</fullName>
    </submittedName>
</protein>
<dbReference type="Proteomes" id="UP001197795">
    <property type="component" value="Unassembled WGS sequence"/>
</dbReference>
<comment type="caution">
    <text evidence="4">The sequence shown here is derived from an EMBL/GenBank/DDBJ whole genome shotgun (WGS) entry which is preliminary data.</text>
</comment>
<dbReference type="RefSeq" id="WP_227734072.1">
    <property type="nucleotide sequence ID" value="NZ_JAJEPV010000098.1"/>
</dbReference>
<sequence length="178" mass="20709">MSVKNELDNFFERFLAAYQKTEDGLPKRPRRKDVDQAVYVGEADNAGWCRWRPLAYGKEETFIKLLETYGIESNRDIIEYFSTYHFLGFNINYKKSRIAISGVDPRDGYRSLKQIMEAYTDLNGKVTHFVIGVESKVNYSVVVEIKTGIVKFVDDEKGKMRKIAPSLEEFIKGWEPWV</sequence>
<keyword evidence="1" id="KW-1003">Cell membrane</keyword>
<dbReference type="InterPro" id="IPR038228">
    <property type="entry name" value="Syd_sf"/>
</dbReference>
<keyword evidence="5" id="KW-1185">Reference proteome</keyword>
<keyword evidence="2" id="KW-0997">Cell inner membrane</keyword>
<dbReference type="AlphaFoldDB" id="A0AAE3A6P6"/>
<evidence type="ECO:0000256" key="1">
    <source>
        <dbReference type="ARBA" id="ARBA00022475"/>
    </source>
</evidence>
<evidence type="ECO:0000313" key="4">
    <source>
        <dbReference type="EMBL" id="MCC2121473.1"/>
    </source>
</evidence>
<name>A0AAE3A6P6_9FIRM</name>
<evidence type="ECO:0000256" key="2">
    <source>
        <dbReference type="ARBA" id="ARBA00022519"/>
    </source>
</evidence>
<proteinExistence type="predicted"/>
<dbReference type="InterPro" id="IPR009948">
    <property type="entry name" value="Syd"/>
</dbReference>
<evidence type="ECO:0000313" key="5">
    <source>
        <dbReference type="Proteomes" id="UP001197795"/>
    </source>
</evidence>
<dbReference type="GO" id="GO:0009898">
    <property type="term" value="C:cytoplasmic side of plasma membrane"/>
    <property type="evidence" value="ECO:0007669"/>
    <property type="project" value="InterPro"/>
</dbReference>
<organism evidence="4 5">
    <name type="scientific">Waltera acetigignens</name>
    <dbReference type="NCBI Taxonomy" id="2981769"/>
    <lineage>
        <taxon>Bacteria</taxon>
        <taxon>Bacillati</taxon>
        <taxon>Bacillota</taxon>
        <taxon>Clostridia</taxon>
        <taxon>Lachnospirales</taxon>
        <taxon>Lachnospiraceae</taxon>
        <taxon>Waltera</taxon>
    </lineage>
</organism>
<keyword evidence="3" id="KW-0472">Membrane</keyword>
<dbReference type="EMBL" id="JAJEPV010000098">
    <property type="protein sequence ID" value="MCC2121473.1"/>
    <property type="molecule type" value="Genomic_DNA"/>
</dbReference>
<accession>A0AAE3A6P6</accession>
<dbReference type="Gene3D" id="3.40.1580.20">
    <property type="entry name" value="Syd protein"/>
    <property type="match status" value="1"/>
</dbReference>
<reference evidence="4 5" key="1">
    <citation type="submission" date="2021-10" db="EMBL/GenBank/DDBJ databases">
        <title>Anaerobic single-cell dispensing facilitates the cultivation of human gut bacteria.</title>
        <authorList>
            <person name="Afrizal A."/>
        </authorList>
    </citation>
    <scope>NUCLEOTIDE SEQUENCE [LARGE SCALE GENOMIC DNA]</scope>
    <source>
        <strain evidence="4 5">CLA-AA-H273</strain>
    </source>
</reference>
<dbReference type="Pfam" id="PF07348">
    <property type="entry name" value="Syd"/>
    <property type="match status" value="1"/>
</dbReference>